<proteinExistence type="predicted"/>
<gene>
    <name evidence="1" type="ORF">AAEO56_07865</name>
</gene>
<organism evidence="1 2">
    <name type="scientific">Flavobacterium arundinis</name>
    <dbReference type="NCBI Taxonomy" id="3139143"/>
    <lineage>
        <taxon>Bacteria</taxon>
        <taxon>Pseudomonadati</taxon>
        <taxon>Bacteroidota</taxon>
        <taxon>Flavobacteriia</taxon>
        <taxon>Flavobacteriales</taxon>
        <taxon>Flavobacteriaceae</taxon>
        <taxon>Flavobacterium</taxon>
    </lineage>
</organism>
<protein>
    <submittedName>
        <fullName evidence="1">Uncharacterized protein</fullName>
    </submittedName>
</protein>
<dbReference type="EMBL" id="JBBYHR010000003">
    <property type="protein sequence ID" value="MEL1244170.1"/>
    <property type="molecule type" value="Genomic_DNA"/>
</dbReference>
<dbReference type="Proteomes" id="UP001464555">
    <property type="component" value="Unassembled WGS sequence"/>
</dbReference>
<keyword evidence="2" id="KW-1185">Reference proteome</keyword>
<name>A0ABU9HVI3_9FLAO</name>
<dbReference type="RefSeq" id="WP_341696481.1">
    <property type="nucleotide sequence ID" value="NZ_JBBYHR010000003.1"/>
</dbReference>
<evidence type="ECO:0000313" key="2">
    <source>
        <dbReference type="Proteomes" id="UP001464555"/>
    </source>
</evidence>
<comment type="caution">
    <text evidence="1">The sequence shown here is derived from an EMBL/GenBank/DDBJ whole genome shotgun (WGS) entry which is preliminary data.</text>
</comment>
<reference evidence="1 2" key="1">
    <citation type="submission" date="2024-04" db="EMBL/GenBank/DDBJ databases">
        <title>Flavobacterium sp. DGU11 16S ribosomal RNA gene Genome sequencing and assembly.</title>
        <authorList>
            <person name="Park S."/>
        </authorList>
    </citation>
    <scope>NUCLEOTIDE SEQUENCE [LARGE SCALE GENOMIC DNA]</scope>
    <source>
        <strain evidence="1 2">DGU11</strain>
    </source>
</reference>
<sequence length="51" mass="5772">MHLTREGLQSVIGFEGGLDDISKENQDEDIAQIKAFVEKHGYDNLYEVATF</sequence>
<accession>A0ABU9HVI3</accession>
<evidence type="ECO:0000313" key="1">
    <source>
        <dbReference type="EMBL" id="MEL1244170.1"/>
    </source>
</evidence>